<dbReference type="InterPro" id="IPR038474">
    <property type="entry name" value="Polyketide_synth_cyclase_sf"/>
</dbReference>
<dbReference type="Pfam" id="PF04673">
    <property type="entry name" value="Cyclase_polyket"/>
    <property type="match status" value="1"/>
</dbReference>
<name>A0ABS2TXX1_9ACTN</name>
<organism evidence="1 2">
    <name type="scientific">Actinacidiphila acididurans</name>
    <dbReference type="NCBI Taxonomy" id="2784346"/>
    <lineage>
        <taxon>Bacteria</taxon>
        <taxon>Bacillati</taxon>
        <taxon>Actinomycetota</taxon>
        <taxon>Actinomycetes</taxon>
        <taxon>Kitasatosporales</taxon>
        <taxon>Streptomycetaceae</taxon>
        <taxon>Actinacidiphila</taxon>
    </lineage>
</organism>
<dbReference type="SUPFAM" id="SSF54909">
    <property type="entry name" value="Dimeric alpha+beta barrel"/>
    <property type="match status" value="1"/>
</dbReference>
<keyword evidence="2" id="KW-1185">Reference proteome</keyword>
<dbReference type="Proteomes" id="UP000749040">
    <property type="component" value="Unassembled WGS sequence"/>
</dbReference>
<evidence type="ECO:0000313" key="1">
    <source>
        <dbReference type="EMBL" id="MBM9508198.1"/>
    </source>
</evidence>
<comment type="caution">
    <text evidence="1">The sequence shown here is derived from an EMBL/GenBank/DDBJ whole genome shotgun (WGS) entry which is preliminary data.</text>
</comment>
<sequence length="106" mass="12215">MHYTLIVARMAAEDSDRVSTIWSESDATELPHLIGVRHRSLFRFHDLYFQLIGSEGGLGERIEAMRGHPLFREVNERLRPHIAAYDPATWRGPADAMAKEFYSWDA</sequence>
<dbReference type="RefSeq" id="WP_205360059.1">
    <property type="nucleotide sequence ID" value="NZ_JADKYB010000016.1"/>
</dbReference>
<gene>
    <name evidence="1" type="ORF">ITX44_27315</name>
</gene>
<dbReference type="Gene3D" id="3.30.70.1090">
    <property type="entry name" value="Dimeric alpha+beta barrel"/>
    <property type="match status" value="1"/>
</dbReference>
<accession>A0ABS2TXX1</accession>
<protein>
    <submittedName>
        <fullName evidence="1">TcmI family type II polyketide cyclase</fullName>
    </submittedName>
</protein>
<dbReference type="EMBL" id="JADKYB010000016">
    <property type="protein sequence ID" value="MBM9508198.1"/>
    <property type="molecule type" value="Genomic_DNA"/>
</dbReference>
<reference evidence="1 2" key="1">
    <citation type="submission" date="2021-01" db="EMBL/GenBank/DDBJ databases">
        <title>Streptomyces acididurans sp. nov., isolated from a peat swamp forest soil.</title>
        <authorList>
            <person name="Chantavorakit T."/>
            <person name="Duangmal K."/>
        </authorList>
    </citation>
    <scope>NUCLEOTIDE SEQUENCE [LARGE SCALE GENOMIC DNA]</scope>
    <source>
        <strain evidence="1 2">KK5PA1</strain>
    </source>
</reference>
<evidence type="ECO:0000313" key="2">
    <source>
        <dbReference type="Proteomes" id="UP000749040"/>
    </source>
</evidence>
<proteinExistence type="predicted"/>
<dbReference type="InterPro" id="IPR011008">
    <property type="entry name" value="Dimeric_a/b-barrel"/>
</dbReference>
<dbReference type="InterPro" id="IPR006765">
    <property type="entry name" value="Polyketide_synth_cyclase"/>
</dbReference>